<protein>
    <recommendedName>
        <fullName evidence="3">DUF72 domain-containing protein</fullName>
    </recommendedName>
</protein>
<sequence length="265" mass="29295">MMKLLEPPQHQKTQHVALGTAGWGLSREQQERFGPGDSVLQRYATRFNAAEINSSFYRPHRPATYARWAASVQQGFRFSVKVPKAVTHTARLRECAAPLAEFVEQVSHLGEKLGPLLVQLPPSLSFERDVVEDFFSLLHGMTLARTVCEPRHASWFTPEVDALLRDLNVSRVAADPAKVPAAAHPGGSLSMVYYRWHGSPKMYSSSYLDSQLARLAAQVQANSGDVWVIFDNTAVGAAVENGLILRNLLSSAQSERQTSCQPDPK</sequence>
<keyword evidence="2" id="KW-1185">Reference proteome</keyword>
<organism evidence="1 2">
    <name type="scientific">Deinococcus radiodurans (strain ATCC 13939 / DSM 20539 / JCM 16871 / CCUG 27074 / LMG 4051 / NBRC 15346 / NCIMB 9279 / VKM B-1422 / R1)</name>
    <dbReference type="NCBI Taxonomy" id="243230"/>
    <lineage>
        <taxon>Bacteria</taxon>
        <taxon>Thermotogati</taxon>
        <taxon>Deinococcota</taxon>
        <taxon>Deinococci</taxon>
        <taxon>Deinococcales</taxon>
        <taxon>Deinococcaceae</taxon>
        <taxon>Deinococcus</taxon>
    </lineage>
</organism>
<name>Q9RWX4_DEIRA</name>
<dbReference type="PaxDb" id="243230-DR_0541"/>
<reference evidence="1 2" key="1">
    <citation type="journal article" date="1999" name="Science">
        <title>Genome sequence of the radioresistant bacterium Deinococcus radiodurans R1.</title>
        <authorList>
            <person name="White O."/>
            <person name="Eisen J.A."/>
            <person name="Heidelberg J.F."/>
            <person name="Hickey E.K."/>
            <person name="Peterson J.D."/>
            <person name="Dodson R.J."/>
            <person name="Haft D.H."/>
            <person name="Gwinn M.L."/>
            <person name="Nelson W.C."/>
            <person name="Richardson D.L."/>
            <person name="Moffat K.S."/>
            <person name="Qin H."/>
            <person name="Jiang L."/>
            <person name="Pamphile W."/>
            <person name="Crosby M."/>
            <person name="Shen M."/>
            <person name="Vamathevan J.J."/>
            <person name="Lam P."/>
            <person name="McDonald L."/>
            <person name="Utterback T."/>
            <person name="Zalewski C."/>
            <person name="Makarova K.S."/>
            <person name="Aravind L."/>
            <person name="Daly M.J."/>
            <person name="Minton K.W."/>
            <person name="Fleischmann R.D."/>
            <person name="Ketchum K.A."/>
            <person name="Nelson K.E."/>
            <person name="Salzberg S."/>
            <person name="Smith H.O."/>
            <person name="Venter J.C."/>
            <person name="Fraser C.M."/>
        </authorList>
    </citation>
    <scope>NUCLEOTIDE SEQUENCE [LARGE SCALE GENOMIC DNA]</scope>
    <source>
        <strain evidence="2">ATCC 13939 / DSM 20539 / JCM 16871 / LMG 4051 / NBRC 15346 / NCIMB 9279 / R1 / VKM B-1422</strain>
    </source>
</reference>
<evidence type="ECO:0000313" key="2">
    <source>
        <dbReference type="Proteomes" id="UP000002524"/>
    </source>
</evidence>
<dbReference type="EMBL" id="AE000513">
    <property type="protein sequence ID" value="AAF10116.1"/>
    <property type="molecule type" value="Genomic_DNA"/>
</dbReference>
<dbReference type="PANTHER" id="PTHR30348">
    <property type="entry name" value="UNCHARACTERIZED PROTEIN YECE"/>
    <property type="match status" value="1"/>
</dbReference>
<evidence type="ECO:0000313" key="1">
    <source>
        <dbReference type="EMBL" id="AAF10116.1"/>
    </source>
</evidence>
<dbReference type="KEGG" id="dra:DR_0541"/>
<dbReference type="InterPro" id="IPR036520">
    <property type="entry name" value="UPF0759_sf"/>
</dbReference>
<dbReference type="OrthoDB" id="9780310at2"/>
<proteinExistence type="predicted"/>
<dbReference type="InParanoid" id="Q9RWX4"/>
<dbReference type="HOGENOM" id="CLU_046519_3_1_0"/>
<dbReference type="STRING" id="243230.DR_0541"/>
<dbReference type="Gene3D" id="3.20.20.410">
    <property type="entry name" value="Protein of unknown function UPF0759"/>
    <property type="match status" value="1"/>
</dbReference>
<dbReference type="PANTHER" id="PTHR30348:SF14">
    <property type="entry name" value="BLR8050 PROTEIN"/>
    <property type="match status" value="1"/>
</dbReference>
<dbReference type="EnsemblBacteria" id="AAF10116">
    <property type="protein sequence ID" value="AAF10116"/>
    <property type="gene ID" value="DR_0541"/>
</dbReference>
<dbReference type="InterPro" id="IPR002763">
    <property type="entry name" value="DUF72"/>
</dbReference>
<dbReference type="eggNOG" id="COG1801">
    <property type="taxonomic scope" value="Bacteria"/>
</dbReference>
<dbReference type="Proteomes" id="UP000002524">
    <property type="component" value="Chromosome 1"/>
</dbReference>
<gene>
    <name evidence="1" type="ordered locus">DR_0541</name>
</gene>
<dbReference type="PIR" id="F75506">
    <property type="entry name" value="F75506"/>
</dbReference>
<dbReference type="AlphaFoldDB" id="Q9RWX4"/>
<dbReference type="PATRIC" id="fig|243230.17.peg.717"/>
<accession>Q9RWX4</accession>
<dbReference type="SUPFAM" id="SSF117396">
    <property type="entry name" value="TM1631-like"/>
    <property type="match status" value="1"/>
</dbReference>
<dbReference type="Pfam" id="PF01904">
    <property type="entry name" value="DUF72"/>
    <property type="match status" value="1"/>
</dbReference>
<evidence type="ECO:0008006" key="3">
    <source>
        <dbReference type="Google" id="ProtNLM"/>
    </source>
</evidence>